<gene>
    <name evidence="2" type="ORF">DPQ33_09000</name>
</gene>
<reference evidence="2 3" key="1">
    <citation type="submission" date="2018-06" db="EMBL/GenBank/DDBJ databases">
        <title>Complete genome of Desulfovibrio indonesiensis P37SLT.</title>
        <authorList>
            <person name="Crispim J.S."/>
            <person name="Vidigal P.M.P."/>
            <person name="Silva L.C.F."/>
            <person name="Laguardia C.N."/>
            <person name="Araujo L.C."/>
            <person name="Dias R.S."/>
            <person name="Sousa M.P."/>
            <person name="Paula S.O."/>
            <person name="Silva C."/>
        </authorList>
    </citation>
    <scope>NUCLEOTIDE SEQUENCE [LARGE SCALE GENOMIC DNA]</scope>
    <source>
        <strain evidence="2 3">P37SLT</strain>
    </source>
</reference>
<proteinExistence type="predicted"/>
<protein>
    <recommendedName>
        <fullName evidence="1">Flagellar Assembly Protein A N-terminal region domain-containing protein</fullName>
    </recommendedName>
</protein>
<evidence type="ECO:0000313" key="3">
    <source>
        <dbReference type="Proteomes" id="UP000448292"/>
    </source>
</evidence>
<comment type="caution">
    <text evidence="2">The sequence shown here is derived from an EMBL/GenBank/DDBJ whole genome shotgun (WGS) entry which is preliminary data.</text>
</comment>
<accession>A0A7M3MFM3</accession>
<feature type="domain" description="Flagellar Assembly Protein A N-terminal region" evidence="1">
    <location>
        <begin position="62"/>
        <end position="143"/>
    </location>
</feature>
<evidence type="ECO:0000313" key="2">
    <source>
        <dbReference type="EMBL" id="TVM17313.1"/>
    </source>
</evidence>
<evidence type="ECO:0000259" key="1">
    <source>
        <dbReference type="Pfam" id="PF20250"/>
    </source>
</evidence>
<dbReference type="Pfam" id="PF03961">
    <property type="entry name" value="FapA"/>
    <property type="match status" value="1"/>
</dbReference>
<organism evidence="2 3">
    <name type="scientific">Oceanidesulfovibrio indonesiensis</name>
    <dbReference type="NCBI Taxonomy" id="54767"/>
    <lineage>
        <taxon>Bacteria</taxon>
        <taxon>Pseudomonadati</taxon>
        <taxon>Thermodesulfobacteriota</taxon>
        <taxon>Desulfovibrionia</taxon>
        <taxon>Desulfovibrionales</taxon>
        <taxon>Desulfovibrionaceae</taxon>
        <taxon>Oceanidesulfovibrio</taxon>
    </lineage>
</organism>
<dbReference type="AlphaFoldDB" id="A0A7M3MFM3"/>
<dbReference type="OrthoDB" id="9775837at2"/>
<sequence length="681" mass="73960">MDACSSEVPGMGRSIVYIEADNEADARQKASDRLKLPGESIEIVPSDTGPYEASVEIPGPLNVRIDTDMFEARVDAQAPEPGMRAPSRGEIMAILAAAGIKIAPKAHALETLVQELAAGRDVDNLLIAEGSLPQRARDGSVEPQGDWDYPVVPGEDIGVLIPAQDAQQGVLLDGAHIPAQGPPSGEPVEFSGNPCCRIDKNSYTVRSETYGMVQLDNNILSVKPAFHVRDNALVLEADIFARDNEGRPFTTHRYRDIFSMLGFVEGFSERAVEKAIEKAQTTGEPQRMSLVCQGRKPVHGIDGWFEMMYQDERSAVGSTTKNGAIDFRERGVVRAVKQNEILGVLHPPVPGTPGKDIFGRIIPASDGRPFGLVCEEHADVLDDGKTFFATAEGMVFLKGNRLTVTDVFRTEGDVDLSTGNLKLEKGSLYVAGSILSGFSVSSPANIFVEEIIESAQVHAAGSVEVKGGIIMERGGEIHSEQDVSALFMKNAVVKAGGSVQVKHEISTSEVIAGHKVFALTGRGKVFGSTIRCGEGMEVQELGNEAGVETTIHLGKKLEVSPGLIARKKELTTLLAKIYGKLGSDPPQAILERTRPEFRESMKRILGTRLEAEKELETVTNAMREERARQRKETNARIRIYKFLYPGVVVHGYGSRFSVTEAASRCCIFYDQTERRLTLGSL</sequence>
<name>A0A7M3MFM3_9BACT</name>
<dbReference type="PANTHER" id="PTHR38032:SF1">
    <property type="entry name" value="RNA-BINDING PROTEIN KHPB N-TERMINAL DOMAIN-CONTAINING PROTEIN"/>
    <property type="match status" value="1"/>
</dbReference>
<dbReference type="InterPro" id="IPR046866">
    <property type="entry name" value="FapA_N"/>
</dbReference>
<dbReference type="PANTHER" id="PTHR38032">
    <property type="entry name" value="POLYMERASE-RELATED"/>
    <property type="match status" value="1"/>
</dbReference>
<dbReference type="InterPro" id="IPR005646">
    <property type="entry name" value="FapA"/>
</dbReference>
<dbReference type="InterPro" id="IPR046865">
    <property type="entry name" value="FapA_b_solenoid"/>
</dbReference>
<dbReference type="Pfam" id="PF20250">
    <property type="entry name" value="FapA_N"/>
    <property type="match status" value="2"/>
</dbReference>
<keyword evidence="3" id="KW-1185">Reference proteome</keyword>
<dbReference type="EMBL" id="QMIE01000007">
    <property type="protein sequence ID" value="TVM17313.1"/>
    <property type="molecule type" value="Genomic_DNA"/>
</dbReference>
<feature type="domain" description="Flagellar Assembly Protein A N-terminal region" evidence="1">
    <location>
        <begin position="227"/>
        <end position="399"/>
    </location>
</feature>
<dbReference type="Proteomes" id="UP000448292">
    <property type="component" value="Unassembled WGS sequence"/>
</dbReference>